<reference evidence="2" key="2">
    <citation type="submission" date="2002-01" db="EMBL/GenBank/DDBJ databases">
        <title>Oryza sativa nipponbare(GA3) genomic DNA, chromosome 8, PAC clone:P0672D01.</title>
        <authorList>
            <person name="Sasaki T."/>
            <person name="Matsumoto T."/>
            <person name="Yamamoto K."/>
        </authorList>
    </citation>
    <scope>NUCLEOTIDE SEQUENCE</scope>
</reference>
<evidence type="ECO:0000313" key="4">
    <source>
        <dbReference type="Proteomes" id="UP000000763"/>
    </source>
</evidence>
<reference evidence="4" key="3">
    <citation type="journal article" date="2005" name="Nature">
        <title>The map-based sequence of the rice genome.</title>
        <authorList>
            <consortium name="International rice genome sequencing project (IRGSP)"/>
            <person name="Matsumoto T."/>
            <person name="Wu J."/>
            <person name="Kanamori H."/>
            <person name="Katayose Y."/>
            <person name="Fujisawa M."/>
            <person name="Namiki N."/>
            <person name="Mizuno H."/>
            <person name="Yamamoto K."/>
            <person name="Antonio B.A."/>
            <person name="Baba T."/>
            <person name="Sakata K."/>
            <person name="Nagamura Y."/>
            <person name="Aoki H."/>
            <person name="Arikawa K."/>
            <person name="Arita K."/>
            <person name="Bito T."/>
            <person name="Chiden Y."/>
            <person name="Fujitsuka N."/>
            <person name="Fukunaka R."/>
            <person name="Hamada M."/>
            <person name="Harada C."/>
            <person name="Hayashi A."/>
            <person name="Hijishita S."/>
            <person name="Honda M."/>
            <person name="Hosokawa S."/>
            <person name="Ichikawa Y."/>
            <person name="Idonuma A."/>
            <person name="Iijima M."/>
            <person name="Ikeda M."/>
            <person name="Ikeno M."/>
            <person name="Ito K."/>
            <person name="Ito S."/>
            <person name="Ito T."/>
            <person name="Ito Y."/>
            <person name="Ito Y."/>
            <person name="Iwabuchi A."/>
            <person name="Kamiya K."/>
            <person name="Karasawa W."/>
            <person name="Kurita K."/>
            <person name="Katagiri S."/>
            <person name="Kikuta A."/>
            <person name="Kobayashi H."/>
            <person name="Kobayashi N."/>
            <person name="Machita K."/>
            <person name="Maehara T."/>
            <person name="Masukawa M."/>
            <person name="Mizubayashi T."/>
            <person name="Mukai Y."/>
            <person name="Nagasaki H."/>
            <person name="Nagata Y."/>
            <person name="Naito S."/>
            <person name="Nakashima M."/>
            <person name="Nakama Y."/>
            <person name="Nakamichi Y."/>
            <person name="Nakamura M."/>
            <person name="Meguro A."/>
            <person name="Negishi M."/>
            <person name="Ohta I."/>
            <person name="Ohta T."/>
            <person name="Okamoto M."/>
            <person name="Ono N."/>
            <person name="Saji S."/>
            <person name="Sakaguchi M."/>
            <person name="Sakai K."/>
            <person name="Shibata M."/>
            <person name="Shimokawa T."/>
            <person name="Song J."/>
            <person name="Takazaki Y."/>
            <person name="Terasawa K."/>
            <person name="Tsugane M."/>
            <person name="Tsuji K."/>
            <person name="Ueda S."/>
            <person name="Waki K."/>
            <person name="Yamagata H."/>
            <person name="Yamamoto M."/>
            <person name="Yamamoto S."/>
            <person name="Yamane H."/>
            <person name="Yoshiki S."/>
            <person name="Yoshihara R."/>
            <person name="Yukawa K."/>
            <person name="Zhong H."/>
            <person name="Yano M."/>
            <person name="Yuan Q."/>
            <person name="Ouyang S."/>
            <person name="Liu J."/>
            <person name="Jones K.M."/>
            <person name="Gansberger K."/>
            <person name="Moffat K."/>
            <person name="Hill J."/>
            <person name="Bera J."/>
            <person name="Fadrosh D."/>
            <person name="Jin S."/>
            <person name="Johri S."/>
            <person name="Kim M."/>
            <person name="Overton L."/>
            <person name="Reardon M."/>
            <person name="Tsitrin T."/>
            <person name="Vuong H."/>
            <person name="Weaver B."/>
            <person name="Ciecko A."/>
            <person name="Tallon L."/>
            <person name="Jackson J."/>
            <person name="Pai G."/>
            <person name="Aken S.V."/>
            <person name="Utterback T."/>
            <person name="Reidmuller S."/>
            <person name="Feldblyum T."/>
            <person name="Hsiao J."/>
            <person name="Zismann V."/>
            <person name="Iobst S."/>
            <person name="de Vazeille A.R."/>
            <person name="Buell C.R."/>
            <person name="Ying K."/>
            <person name="Li Y."/>
            <person name="Lu T."/>
            <person name="Huang Y."/>
            <person name="Zhao Q."/>
            <person name="Feng Q."/>
            <person name="Zhang L."/>
            <person name="Zhu J."/>
            <person name="Weng Q."/>
            <person name="Mu J."/>
            <person name="Lu Y."/>
            <person name="Fan D."/>
            <person name="Liu Y."/>
            <person name="Guan J."/>
            <person name="Zhang Y."/>
            <person name="Yu S."/>
            <person name="Liu X."/>
            <person name="Zhang Y."/>
            <person name="Hong G."/>
            <person name="Han B."/>
            <person name="Choisne N."/>
            <person name="Demange N."/>
            <person name="Orjeda G."/>
            <person name="Samain S."/>
            <person name="Cattolico L."/>
            <person name="Pelletier E."/>
            <person name="Couloux A."/>
            <person name="Segurens B."/>
            <person name="Wincker P."/>
            <person name="D'Hont A."/>
            <person name="Scarpelli C."/>
            <person name="Weissenbach J."/>
            <person name="Salanoubat M."/>
            <person name="Quetier F."/>
            <person name="Yu Y."/>
            <person name="Kim H.R."/>
            <person name="Rambo T."/>
            <person name="Currie J."/>
            <person name="Collura K."/>
            <person name="Luo M."/>
            <person name="Yang T."/>
            <person name="Ammiraju J.S.S."/>
            <person name="Engler F."/>
            <person name="Soderlund C."/>
            <person name="Wing R.A."/>
            <person name="Palmer L.E."/>
            <person name="de la Bastide M."/>
            <person name="Spiegel L."/>
            <person name="Nascimento L."/>
            <person name="Zutavern T."/>
            <person name="O'Shaughnessy A."/>
            <person name="Dike S."/>
            <person name="Dedhia N."/>
            <person name="Preston R."/>
            <person name="Balija V."/>
            <person name="McCombie W.R."/>
            <person name="Chow T."/>
            <person name="Chen H."/>
            <person name="Chung M."/>
            <person name="Chen C."/>
            <person name="Shaw J."/>
            <person name="Wu H."/>
            <person name="Hsiao K."/>
            <person name="Chao Y."/>
            <person name="Chu M."/>
            <person name="Cheng C."/>
            <person name="Hour A."/>
            <person name="Lee P."/>
            <person name="Lin S."/>
            <person name="Lin Y."/>
            <person name="Liou J."/>
            <person name="Liu S."/>
            <person name="Hsing Y."/>
            <person name="Raghuvanshi S."/>
            <person name="Mohanty A."/>
            <person name="Bharti A.K."/>
            <person name="Gaur A."/>
            <person name="Gupta V."/>
            <person name="Kumar D."/>
            <person name="Ravi V."/>
            <person name="Vij S."/>
            <person name="Kapur A."/>
            <person name="Khurana P."/>
            <person name="Khurana P."/>
            <person name="Khurana J.P."/>
            <person name="Tyagi A.K."/>
            <person name="Gaikwad K."/>
            <person name="Singh A."/>
            <person name="Dalal V."/>
            <person name="Srivastava S."/>
            <person name="Dixit A."/>
            <person name="Pal A.K."/>
            <person name="Ghazi I.A."/>
            <person name="Yadav M."/>
            <person name="Pandit A."/>
            <person name="Bhargava A."/>
            <person name="Sureshbabu K."/>
            <person name="Batra K."/>
            <person name="Sharma T.R."/>
            <person name="Mohapatra T."/>
            <person name="Singh N.K."/>
            <person name="Messing J."/>
            <person name="Nelson A.B."/>
            <person name="Fuks G."/>
            <person name="Kavchok S."/>
            <person name="Keizer G."/>
            <person name="Linton E."/>
            <person name="Llaca V."/>
            <person name="Song R."/>
            <person name="Tanyolac B."/>
            <person name="Young S."/>
            <person name="Ho-Il K."/>
            <person name="Hahn J.H."/>
            <person name="Sangsakoo G."/>
            <person name="Vanavichit A."/>
            <person name="de Mattos Luiz.A.T."/>
            <person name="Zimmer P.D."/>
            <person name="Malone G."/>
            <person name="Dellagostin O."/>
            <person name="de Oliveira A.C."/>
            <person name="Bevan M."/>
            <person name="Bancroft I."/>
            <person name="Minx P."/>
            <person name="Cordum H."/>
            <person name="Wilson R."/>
            <person name="Cheng Z."/>
            <person name="Jin W."/>
            <person name="Jiang J."/>
            <person name="Leong S.A."/>
            <person name="Iwama H."/>
            <person name="Gojobori T."/>
            <person name="Itoh T."/>
            <person name="Niimura Y."/>
            <person name="Fujii Y."/>
            <person name="Habara T."/>
            <person name="Sakai H."/>
            <person name="Sato Y."/>
            <person name="Wilson G."/>
            <person name="Kumar K."/>
            <person name="McCouch S."/>
            <person name="Juretic N."/>
            <person name="Hoen D."/>
            <person name="Wright S."/>
            <person name="Bruskiewich R."/>
            <person name="Bureau T."/>
            <person name="Miyao A."/>
            <person name="Hirochika H."/>
            <person name="Nishikawa T."/>
            <person name="Kadowaki K."/>
            <person name="Sugiura M."/>
            <person name="Burr B."/>
            <person name="Sasaki T."/>
        </authorList>
    </citation>
    <scope>NUCLEOTIDE SEQUENCE [LARGE SCALE GENOMIC DNA]</scope>
    <source>
        <strain evidence="4">cv. Nipponbare</strain>
    </source>
</reference>
<reference evidence="4" key="4">
    <citation type="journal article" date="2008" name="Nucleic Acids Res.">
        <title>The rice annotation project database (RAP-DB): 2008 update.</title>
        <authorList>
            <consortium name="The rice annotation project (RAP)"/>
        </authorList>
    </citation>
    <scope>GENOME REANNOTATION</scope>
    <source>
        <strain evidence="4">cv. Nipponbare</strain>
    </source>
</reference>
<dbReference type="Proteomes" id="UP000000763">
    <property type="component" value="Chromosome 8"/>
</dbReference>
<name>Q7EZC7_ORYSJ</name>
<accession>Q7EZC7</accession>
<organism evidence="3 4">
    <name type="scientific">Oryza sativa subsp. japonica</name>
    <name type="common">Rice</name>
    <dbReference type="NCBI Taxonomy" id="39947"/>
    <lineage>
        <taxon>Eukaryota</taxon>
        <taxon>Viridiplantae</taxon>
        <taxon>Streptophyta</taxon>
        <taxon>Embryophyta</taxon>
        <taxon>Tracheophyta</taxon>
        <taxon>Spermatophyta</taxon>
        <taxon>Magnoliopsida</taxon>
        <taxon>Liliopsida</taxon>
        <taxon>Poales</taxon>
        <taxon>Poaceae</taxon>
        <taxon>BOP clade</taxon>
        <taxon>Oryzoideae</taxon>
        <taxon>Oryzeae</taxon>
        <taxon>Oryzinae</taxon>
        <taxon>Oryza</taxon>
        <taxon>Oryza sativa</taxon>
    </lineage>
</organism>
<evidence type="ECO:0000256" key="1">
    <source>
        <dbReference type="SAM" id="MobiDB-lite"/>
    </source>
</evidence>
<dbReference type="EMBL" id="AP004635">
    <property type="protein sequence ID" value="BAC99563.1"/>
    <property type="molecule type" value="Genomic_DNA"/>
</dbReference>
<evidence type="ECO:0000313" key="2">
    <source>
        <dbReference type="EMBL" id="BAC99563.1"/>
    </source>
</evidence>
<sequence length="79" mass="9040">MSENQKSWLHSSKFTGPELVIDTPPMDEYSGRSRRSRIADDSHTIAAGERERDLCPFQIFSSSFSHFFMLMNKAADIAR</sequence>
<dbReference type="EMBL" id="AP004698">
    <property type="protein sequence ID" value="BAC99659.1"/>
    <property type="molecule type" value="Genomic_DNA"/>
</dbReference>
<proteinExistence type="predicted"/>
<gene>
    <name evidence="3" type="primary">P0498E12.121</name>
    <name evidence="2" type="synonym">P0672D01.104</name>
</gene>
<protein>
    <submittedName>
        <fullName evidence="3">Uncharacterized protein</fullName>
    </submittedName>
</protein>
<evidence type="ECO:0000313" key="3">
    <source>
        <dbReference type="EMBL" id="BAC99659.1"/>
    </source>
</evidence>
<feature type="region of interest" description="Disordered" evidence="1">
    <location>
        <begin position="16"/>
        <end position="40"/>
    </location>
</feature>
<reference evidence="3" key="1">
    <citation type="submission" date="2002-01" db="EMBL/GenBank/DDBJ databases">
        <title>Oryza sativa nipponbare(GA3) genomic DNA, chromosome 8, PAC clone:P0498E12.</title>
        <authorList>
            <person name="Sasaki T."/>
            <person name="Matsumoto T."/>
            <person name="Yamamoto K."/>
        </authorList>
    </citation>
    <scope>NUCLEOTIDE SEQUENCE</scope>
</reference>
<dbReference type="AlphaFoldDB" id="Q7EZC7"/>